<evidence type="ECO:0000259" key="1">
    <source>
        <dbReference type="Pfam" id="PF00534"/>
    </source>
</evidence>
<accession>A0A2H0LYG6</accession>
<evidence type="ECO:0000259" key="2">
    <source>
        <dbReference type="Pfam" id="PF13439"/>
    </source>
</evidence>
<dbReference type="Pfam" id="PF13439">
    <property type="entry name" value="Glyco_transf_4"/>
    <property type="match status" value="2"/>
</dbReference>
<dbReference type="CDD" id="cd03801">
    <property type="entry name" value="GT4_PimA-like"/>
    <property type="match status" value="2"/>
</dbReference>
<feature type="domain" description="Glycosyl transferase family 1" evidence="1">
    <location>
        <begin position="590"/>
        <end position="754"/>
    </location>
</feature>
<dbReference type="AlphaFoldDB" id="A0A2H0LYG6"/>
<feature type="domain" description="Glycosyltransferase subfamily 4-like N-terminal" evidence="2">
    <location>
        <begin position="436"/>
        <end position="573"/>
    </location>
</feature>
<dbReference type="Pfam" id="PF00534">
    <property type="entry name" value="Glycos_transf_1"/>
    <property type="match status" value="1"/>
</dbReference>
<reference evidence="3 4" key="1">
    <citation type="submission" date="2017-09" db="EMBL/GenBank/DDBJ databases">
        <title>Depth-based differentiation of microbial function through sediment-hosted aquifers and enrichment of novel symbionts in the deep terrestrial subsurface.</title>
        <authorList>
            <person name="Probst A.J."/>
            <person name="Ladd B."/>
            <person name="Jarett J.K."/>
            <person name="Geller-Mcgrath D.E."/>
            <person name="Sieber C.M."/>
            <person name="Emerson J.B."/>
            <person name="Anantharaman K."/>
            <person name="Thomas B.C."/>
            <person name="Malmstrom R."/>
            <person name="Stieglmeier M."/>
            <person name="Klingl A."/>
            <person name="Woyke T."/>
            <person name="Ryan C.M."/>
            <person name="Banfield J.F."/>
        </authorList>
    </citation>
    <scope>NUCLEOTIDE SEQUENCE [LARGE SCALE GENOMIC DNA]</scope>
    <source>
        <strain evidence="3">CG11_big_fil_rev_8_21_14_0_20_42_13</strain>
    </source>
</reference>
<organism evidence="3 4">
    <name type="scientific">Candidatus Ghiorseimicrobium undicola</name>
    <dbReference type="NCBI Taxonomy" id="1974746"/>
    <lineage>
        <taxon>Bacteria</taxon>
        <taxon>Pseudomonadati</taxon>
        <taxon>Candidatus Omnitrophota</taxon>
        <taxon>Candidatus Ghiorseimicrobium</taxon>
    </lineage>
</organism>
<sequence length="781" mass="88470">MNILYITEILPYFPCGDGFRLVAYNILKRLSADNTIHLLAFYRTNADLENKKSIKNFCESIETVLYKKPSFIKKILTFFRAYSWDNEMRDKITRAIDNYNIDIIFAEGANIGQYVYKIKNLPKIIAPHDSSSARNYQFFQQAKPGIQKLPHLIRWIKSAIYEKLIYSKFDHCIVVGPNDADNLKKLLPNLKISIVTNGVDTEYYKYNPPDSTENNIIFTGNMSYLPNADAALYFYTKIFPLIRKKITDVKLYLAGANPADEIRNLANDKQVIVTGAVDDLRTFIHKSAVYVCPLRLGTGIKNKILEAMAIGIPIVATKISTPGININDGNNIMIADAPDEFANKVIELLSNQEKRLTIAKNARDMVETRYSWETKVDEIKQILNQVKGRSITHHKTANILGIGLDYLMLKDDKVRGDVRTRQSNYAKSLTSFHQVVYSPKELGFKKEKWADNLYIYPSNSKNKGSFILDALKIASRICGDNKIDAITTEDPFTTGVIGYLLKKRFKIPLNIQVHIDFCDNQYWINLRKINKIFNVLAKFILKRADTIRVGTQHEKDKLVKKIRINPDKISVIPVNADLSKFREVNGIDIRKHYLNGKYDKLVLFAGRLVAQKDIPTLLKAFKIVLTSRPSTLLVIGGSGTQEQFLKRAASELAIDGNTIFTGNIPHEKIPQYLAACDLYVVSSIFEGTCIAMAEAMAAAKPVVATKFAGARDLISDGENGFIVEQRDHERMADRIIHLLNNRERAKEMGIAASKKIEEYFANNKNIGKVIELWQKTAGIQS</sequence>
<dbReference type="Pfam" id="PF13692">
    <property type="entry name" value="Glyco_trans_1_4"/>
    <property type="match status" value="1"/>
</dbReference>
<dbReference type="Proteomes" id="UP000229641">
    <property type="component" value="Unassembled WGS sequence"/>
</dbReference>
<dbReference type="Gene3D" id="3.40.50.2000">
    <property type="entry name" value="Glycogen Phosphorylase B"/>
    <property type="match status" value="4"/>
</dbReference>
<evidence type="ECO:0000313" key="3">
    <source>
        <dbReference type="EMBL" id="PIQ89479.1"/>
    </source>
</evidence>
<dbReference type="InterPro" id="IPR001296">
    <property type="entry name" value="Glyco_trans_1"/>
</dbReference>
<evidence type="ECO:0000313" key="4">
    <source>
        <dbReference type="Proteomes" id="UP000229641"/>
    </source>
</evidence>
<dbReference type="InterPro" id="IPR028098">
    <property type="entry name" value="Glyco_trans_4-like_N"/>
</dbReference>
<dbReference type="SUPFAM" id="SSF53756">
    <property type="entry name" value="UDP-Glycosyltransferase/glycogen phosphorylase"/>
    <property type="match status" value="2"/>
</dbReference>
<dbReference type="PANTHER" id="PTHR12526">
    <property type="entry name" value="GLYCOSYLTRANSFERASE"/>
    <property type="match status" value="1"/>
</dbReference>
<name>A0A2H0LYG6_9BACT</name>
<dbReference type="EMBL" id="PCWA01000037">
    <property type="protein sequence ID" value="PIQ89479.1"/>
    <property type="molecule type" value="Genomic_DNA"/>
</dbReference>
<dbReference type="GO" id="GO:0016757">
    <property type="term" value="F:glycosyltransferase activity"/>
    <property type="evidence" value="ECO:0007669"/>
    <property type="project" value="InterPro"/>
</dbReference>
<comment type="caution">
    <text evidence="3">The sequence shown here is derived from an EMBL/GenBank/DDBJ whole genome shotgun (WGS) entry which is preliminary data.</text>
</comment>
<feature type="domain" description="Glycosyltransferase subfamily 4-like N-terminal" evidence="2">
    <location>
        <begin position="23"/>
        <end position="202"/>
    </location>
</feature>
<evidence type="ECO:0008006" key="5">
    <source>
        <dbReference type="Google" id="ProtNLM"/>
    </source>
</evidence>
<proteinExistence type="predicted"/>
<gene>
    <name evidence="3" type="ORF">COV72_02940</name>
</gene>
<protein>
    <recommendedName>
        <fullName evidence="5">Glycosyltransferase</fullName>
    </recommendedName>
</protein>